<reference evidence="3" key="1">
    <citation type="submission" date="2020-10" db="EMBL/GenBank/DDBJ databases">
        <authorList>
            <person name="Gilroy R."/>
        </authorList>
    </citation>
    <scope>NUCLEOTIDE SEQUENCE</scope>
    <source>
        <strain evidence="3">ChiGjej1B1-24693</strain>
    </source>
</reference>
<dbReference type="EMBL" id="DVLP01000128">
    <property type="protein sequence ID" value="HIT74795.1"/>
    <property type="molecule type" value="Genomic_DNA"/>
</dbReference>
<feature type="region of interest" description="Disordered" evidence="1">
    <location>
        <begin position="21"/>
        <end position="42"/>
    </location>
</feature>
<reference evidence="3" key="2">
    <citation type="journal article" date="2021" name="PeerJ">
        <title>Extensive microbial diversity within the chicken gut microbiome revealed by metagenomics and culture.</title>
        <authorList>
            <person name="Gilroy R."/>
            <person name="Ravi A."/>
            <person name="Getino M."/>
            <person name="Pursley I."/>
            <person name="Horton D.L."/>
            <person name="Alikhan N.F."/>
            <person name="Baker D."/>
            <person name="Gharbi K."/>
            <person name="Hall N."/>
            <person name="Watson M."/>
            <person name="Adriaenssens E.M."/>
            <person name="Foster-Nyarko E."/>
            <person name="Jarju S."/>
            <person name="Secka A."/>
            <person name="Antonio M."/>
            <person name="Oren A."/>
            <person name="Chaudhuri R.R."/>
            <person name="La Ragione R."/>
            <person name="Hildebrand F."/>
            <person name="Pallen M.J."/>
        </authorList>
    </citation>
    <scope>NUCLEOTIDE SEQUENCE</scope>
    <source>
        <strain evidence="3">ChiGjej1B1-24693</strain>
    </source>
</reference>
<evidence type="ECO:0000313" key="4">
    <source>
        <dbReference type="Proteomes" id="UP000886842"/>
    </source>
</evidence>
<name>A0A9D1GXT7_9ACTN</name>
<sequence length="134" mass="15283">MNPQQPPRRESAVDRMIREATERGEFDNLPGQGKPIPGLGDRRDENAWLKSFLEREKVSMPLPPSLQLRKDVAQLQETLADVRREEDARAVIEALNDRIRDSHRRRLDGPVIHVGLVDVDAALADWRARRHPAG</sequence>
<evidence type="ECO:0000313" key="3">
    <source>
        <dbReference type="EMBL" id="HIT74795.1"/>
    </source>
</evidence>
<feature type="domain" description="DnaJ homologue subfamily C member 28 conserved" evidence="2">
    <location>
        <begin position="13"/>
        <end position="80"/>
    </location>
</feature>
<accession>A0A9D1GXT7</accession>
<evidence type="ECO:0000256" key="1">
    <source>
        <dbReference type="SAM" id="MobiDB-lite"/>
    </source>
</evidence>
<dbReference type="InterPro" id="IPR018961">
    <property type="entry name" value="DnaJ_homolog_subfam-C_membr-28"/>
</dbReference>
<dbReference type="AlphaFoldDB" id="A0A9D1GXT7"/>
<proteinExistence type="predicted"/>
<comment type="caution">
    <text evidence="3">The sequence shown here is derived from an EMBL/GenBank/DDBJ whole genome shotgun (WGS) entry which is preliminary data.</text>
</comment>
<dbReference type="Proteomes" id="UP000886842">
    <property type="component" value="Unassembled WGS sequence"/>
</dbReference>
<gene>
    <name evidence="3" type="ORF">IAA98_04350</name>
</gene>
<dbReference type="Pfam" id="PF09350">
    <property type="entry name" value="DJC28_CD"/>
    <property type="match status" value="1"/>
</dbReference>
<organism evidence="3 4">
    <name type="scientific">Candidatus Avipropionibacterium avicola</name>
    <dbReference type="NCBI Taxonomy" id="2840701"/>
    <lineage>
        <taxon>Bacteria</taxon>
        <taxon>Bacillati</taxon>
        <taxon>Actinomycetota</taxon>
        <taxon>Actinomycetes</taxon>
        <taxon>Propionibacteriales</taxon>
        <taxon>Propionibacteriaceae</taxon>
        <taxon>Propionibacteriaceae incertae sedis</taxon>
        <taxon>Candidatus Avipropionibacterium</taxon>
    </lineage>
</organism>
<evidence type="ECO:0000259" key="2">
    <source>
        <dbReference type="Pfam" id="PF09350"/>
    </source>
</evidence>
<protein>
    <submittedName>
        <fullName evidence="3">DUF1992 domain-containing protein</fullName>
    </submittedName>
</protein>